<dbReference type="RefSeq" id="WP_226487631.1">
    <property type="nucleotide sequence ID" value="NZ_JAIWPL010000026.1"/>
</dbReference>
<reference evidence="2 3" key="1">
    <citation type="submission" date="2024-01" db="EMBL/GenBank/DDBJ databases">
        <title>Genome mining of biosynthetic gene clusters to explore secondary metabolites of Streptomyces sp.</title>
        <authorList>
            <person name="Baig A."/>
            <person name="Ajitkumar Shintre N."/>
            <person name="Kumar H."/>
            <person name="Anbarasu A."/>
            <person name="Ramaiah S."/>
        </authorList>
    </citation>
    <scope>NUCLEOTIDE SEQUENCE [LARGE SCALE GENOMIC DNA]</scope>
    <source>
        <strain evidence="2 3">A03</strain>
    </source>
</reference>
<dbReference type="EMBL" id="JAYMRR010000010">
    <property type="protein sequence ID" value="MFB8751138.1"/>
    <property type="molecule type" value="Genomic_DNA"/>
</dbReference>
<dbReference type="Pfam" id="PF09250">
    <property type="entry name" value="Prim-Pol"/>
    <property type="match status" value="1"/>
</dbReference>
<accession>A0ABV5DEL0</accession>
<dbReference type="InterPro" id="IPR015330">
    <property type="entry name" value="DNA_primase/pol_bifunc_N"/>
</dbReference>
<evidence type="ECO:0000259" key="1">
    <source>
        <dbReference type="SMART" id="SM00943"/>
    </source>
</evidence>
<feature type="domain" description="DNA primase/polymerase bifunctional N-terminal" evidence="1">
    <location>
        <begin position="29"/>
        <end position="242"/>
    </location>
</feature>
<evidence type="ECO:0000313" key="3">
    <source>
        <dbReference type="Proteomes" id="UP001585018"/>
    </source>
</evidence>
<evidence type="ECO:0000313" key="2">
    <source>
        <dbReference type="EMBL" id="MFB8751138.1"/>
    </source>
</evidence>
<name>A0ABV5DEL0_9ACTN</name>
<sequence length="369" mass="39282">MPAELHLSRSDSRGPAPEAPVAELSLATARWCARRGWPVHPLAAGLKIPVANCSDCRDNPHPHTDCPCIPAGRWCHGFHSATLDQERIQQWWGSNPKFGIGVSCGRAGLVVIDIDAHPVQPPTRDRILPGIPIADHIDLTGLANGFHTLAVLAALRGRPSPAEDESTLRVRTPSGGLHVWYRVGDGRRWQSSVGSGAGRALAWQVDVRAHGSYIIAPGTATRQGVYTAVGSVREPAALPLWLAQELERTGHLPAANIPAPRPVPPRARQAVLAAGGGREQHILAAVLAPVEACGQVPEGAGFSDTLNRASYTLGGLVAAGRLLREEAEQALTQTAAAARPGQERRIEQIIRSGLTAGLNRPLHDNGRRQ</sequence>
<proteinExistence type="predicted"/>
<comment type="caution">
    <text evidence="2">The sequence shown here is derived from an EMBL/GenBank/DDBJ whole genome shotgun (WGS) entry which is preliminary data.</text>
</comment>
<keyword evidence="3" id="KW-1185">Reference proteome</keyword>
<organism evidence="2 3">
    <name type="scientific">Streptomyces parvulus</name>
    <dbReference type="NCBI Taxonomy" id="146923"/>
    <lineage>
        <taxon>Bacteria</taxon>
        <taxon>Bacillati</taxon>
        <taxon>Actinomycetota</taxon>
        <taxon>Actinomycetes</taxon>
        <taxon>Kitasatosporales</taxon>
        <taxon>Streptomycetaceae</taxon>
        <taxon>Streptomyces</taxon>
    </lineage>
</organism>
<dbReference type="SUPFAM" id="SSF56747">
    <property type="entry name" value="Prim-pol domain"/>
    <property type="match status" value="1"/>
</dbReference>
<dbReference type="SMART" id="SM00943">
    <property type="entry name" value="Prim-Pol"/>
    <property type="match status" value="1"/>
</dbReference>
<gene>
    <name evidence="2" type="ORF">VSS30_20265</name>
</gene>
<protein>
    <submittedName>
        <fullName evidence="2">Bifunctional DNA primase/polymerase</fullName>
    </submittedName>
</protein>
<dbReference type="Proteomes" id="UP001585018">
    <property type="component" value="Unassembled WGS sequence"/>
</dbReference>
<dbReference type="CDD" id="cd04859">
    <property type="entry name" value="Prim_Pol"/>
    <property type="match status" value="1"/>
</dbReference>